<gene>
    <name evidence="1" type="ORF">DPEC_G00022190</name>
</gene>
<dbReference type="Proteomes" id="UP001157502">
    <property type="component" value="Chromosome 2"/>
</dbReference>
<protein>
    <submittedName>
        <fullName evidence="1">Uncharacterized protein</fullName>
    </submittedName>
</protein>
<proteinExistence type="predicted"/>
<accession>A0ACC2HGC1</accession>
<comment type="caution">
    <text evidence="1">The sequence shown here is derived from an EMBL/GenBank/DDBJ whole genome shotgun (WGS) entry which is preliminary data.</text>
</comment>
<evidence type="ECO:0000313" key="1">
    <source>
        <dbReference type="EMBL" id="KAJ8015058.1"/>
    </source>
</evidence>
<evidence type="ECO:0000313" key="2">
    <source>
        <dbReference type="Proteomes" id="UP001157502"/>
    </source>
</evidence>
<name>A0ACC2HGC1_DALPE</name>
<dbReference type="EMBL" id="CM055729">
    <property type="protein sequence ID" value="KAJ8015058.1"/>
    <property type="molecule type" value="Genomic_DNA"/>
</dbReference>
<organism evidence="1 2">
    <name type="scientific">Dallia pectoralis</name>
    <name type="common">Alaska blackfish</name>
    <dbReference type="NCBI Taxonomy" id="75939"/>
    <lineage>
        <taxon>Eukaryota</taxon>
        <taxon>Metazoa</taxon>
        <taxon>Chordata</taxon>
        <taxon>Craniata</taxon>
        <taxon>Vertebrata</taxon>
        <taxon>Euteleostomi</taxon>
        <taxon>Actinopterygii</taxon>
        <taxon>Neopterygii</taxon>
        <taxon>Teleostei</taxon>
        <taxon>Protacanthopterygii</taxon>
        <taxon>Esociformes</taxon>
        <taxon>Umbridae</taxon>
        <taxon>Dallia</taxon>
    </lineage>
</organism>
<reference evidence="1" key="1">
    <citation type="submission" date="2021-05" db="EMBL/GenBank/DDBJ databases">
        <authorList>
            <person name="Pan Q."/>
            <person name="Jouanno E."/>
            <person name="Zahm M."/>
            <person name="Klopp C."/>
            <person name="Cabau C."/>
            <person name="Louis A."/>
            <person name="Berthelot C."/>
            <person name="Parey E."/>
            <person name="Roest Crollius H."/>
            <person name="Montfort J."/>
            <person name="Robinson-Rechavi M."/>
            <person name="Bouchez O."/>
            <person name="Lampietro C."/>
            <person name="Lopez Roques C."/>
            <person name="Donnadieu C."/>
            <person name="Postlethwait J."/>
            <person name="Bobe J."/>
            <person name="Dillon D."/>
            <person name="Chandos A."/>
            <person name="von Hippel F."/>
            <person name="Guiguen Y."/>
        </authorList>
    </citation>
    <scope>NUCLEOTIDE SEQUENCE</scope>
    <source>
        <strain evidence="1">YG-Jan2019</strain>
    </source>
</reference>
<sequence>MVAAAVYGERWRLVFLGALLFSGLVLEFGQCQQEEEVRTPTPSRKPKPSKGKLATGAAKATPKSKIKATLAPPVAANQGPAHLTQVINKGKFQRVRDSLIVQSGGTLELRCRGKPVSWSVPDYLEEDNEGRLRIVQHDRYSTLTLSNSTGADTGEYTCFPMYCEDRDCRKQYNKAVTVFVFFPDPQELFVPSASYYEVIQLRTNWPTVLPCQVTSPDAKVSLHREFPPGEVTVDGAEITFNVKRGFTIHRPKPHHAGELYCVASLGRLRQSSVKYMLIYVNYPVAPPTPVIQASSSSVAIGQNLQVICTVIGEPDMVIDFTWDYPGQQIGRPMYTQESVHPVDGGPERQQSQSVLQVDEVREVDGGTYTCTAENLQGSRNTTTVVQVLVASATSRTKVKAKPKKP</sequence>
<keyword evidence="2" id="KW-1185">Reference proteome</keyword>